<organism evidence="10 11">
    <name type="scientific">Cladophialophora bantiana (strain ATCC 10958 / CBS 173.52 / CDC B-1940 / NIH 8579)</name>
    <name type="common">Xylohypha bantiana</name>
    <dbReference type="NCBI Taxonomy" id="1442370"/>
    <lineage>
        <taxon>Eukaryota</taxon>
        <taxon>Fungi</taxon>
        <taxon>Dikarya</taxon>
        <taxon>Ascomycota</taxon>
        <taxon>Pezizomycotina</taxon>
        <taxon>Eurotiomycetes</taxon>
        <taxon>Chaetothyriomycetidae</taxon>
        <taxon>Chaetothyriales</taxon>
        <taxon>Herpotrichiellaceae</taxon>
        <taxon>Cladophialophora</taxon>
    </lineage>
</organism>
<keyword evidence="7" id="KW-0503">Monooxygenase</keyword>
<evidence type="ECO:0000313" key="10">
    <source>
        <dbReference type="EMBL" id="KIW95145.1"/>
    </source>
</evidence>
<dbReference type="InterPro" id="IPR001128">
    <property type="entry name" value="Cyt_P450"/>
</dbReference>
<dbReference type="OrthoDB" id="1470350at2759"/>
<keyword evidence="4 8" id="KW-0479">Metal-binding</keyword>
<evidence type="ECO:0000256" key="2">
    <source>
        <dbReference type="ARBA" id="ARBA00010617"/>
    </source>
</evidence>
<keyword evidence="6 8" id="KW-0408">Iron</keyword>
<comment type="cofactor">
    <cofactor evidence="1 8">
        <name>heme</name>
        <dbReference type="ChEBI" id="CHEBI:30413"/>
    </cofactor>
</comment>
<dbReference type="InterPro" id="IPR036396">
    <property type="entry name" value="Cyt_P450_sf"/>
</dbReference>
<evidence type="ECO:0000256" key="6">
    <source>
        <dbReference type="ARBA" id="ARBA00023004"/>
    </source>
</evidence>
<reference evidence="10" key="1">
    <citation type="submission" date="2015-01" db="EMBL/GenBank/DDBJ databases">
        <title>The Genome Sequence of Cladophialophora bantiana CBS 173.52.</title>
        <authorList>
            <consortium name="The Broad Institute Genomics Platform"/>
            <person name="Cuomo C."/>
            <person name="de Hoog S."/>
            <person name="Gorbushina A."/>
            <person name="Stielow B."/>
            <person name="Teixiera M."/>
            <person name="Abouelleil A."/>
            <person name="Chapman S.B."/>
            <person name="Priest M."/>
            <person name="Young S.K."/>
            <person name="Wortman J."/>
            <person name="Nusbaum C."/>
            <person name="Birren B."/>
        </authorList>
    </citation>
    <scope>NUCLEOTIDE SEQUENCE [LARGE SCALE GENOMIC DNA]</scope>
    <source>
        <strain evidence="10">CBS 173.52</strain>
    </source>
</reference>
<feature type="coiled-coil region" evidence="9">
    <location>
        <begin position="364"/>
        <end position="391"/>
    </location>
</feature>
<accession>A0A0D2HW19</accession>
<evidence type="ECO:0000256" key="8">
    <source>
        <dbReference type="PIRSR" id="PIRSR602401-1"/>
    </source>
</evidence>
<dbReference type="SUPFAM" id="SSF48264">
    <property type="entry name" value="Cytochrome P450"/>
    <property type="match status" value="1"/>
</dbReference>
<evidence type="ECO:0000256" key="4">
    <source>
        <dbReference type="ARBA" id="ARBA00022723"/>
    </source>
</evidence>
<dbReference type="GeneID" id="27696657"/>
<dbReference type="RefSeq" id="XP_016621814.1">
    <property type="nucleotide sequence ID" value="XM_016761476.1"/>
</dbReference>
<dbReference type="AlphaFoldDB" id="A0A0D2HW19"/>
<dbReference type="PRINTS" id="PR00463">
    <property type="entry name" value="EP450I"/>
</dbReference>
<keyword evidence="5" id="KW-0560">Oxidoreductase</keyword>
<dbReference type="Gene3D" id="1.10.630.10">
    <property type="entry name" value="Cytochrome P450"/>
    <property type="match status" value="1"/>
</dbReference>
<keyword evidence="3 8" id="KW-0349">Heme</keyword>
<dbReference type="EMBL" id="KN846984">
    <property type="protein sequence ID" value="KIW95145.1"/>
    <property type="molecule type" value="Genomic_DNA"/>
</dbReference>
<evidence type="ECO:0000256" key="5">
    <source>
        <dbReference type="ARBA" id="ARBA00023002"/>
    </source>
</evidence>
<proteinExistence type="inferred from homology"/>
<dbReference type="GO" id="GO:0005506">
    <property type="term" value="F:iron ion binding"/>
    <property type="evidence" value="ECO:0007669"/>
    <property type="project" value="InterPro"/>
</dbReference>
<evidence type="ECO:0000256" key="1">
    <source>
        <dbReference type="ARBA" id="ARBA00001971"/>
    </source>
</evidence>
<evidence type="ECO:0000256" key="9">
    <source>
        <dbReference type="SAM" id="Coils"/>
    </source>
</evidence>
<dbReference type="InterPro" id="IPR002401">
    <property type="entry name" value="Cyt_P450_E_grp-I"/>
</dbReference>
<evidence type="ECO:0008006" key="12">
    <source>
        <dbReference type="Google" id="ProtNLM"/>
    </source>
</evidence>
<dbReference type="GO" id="GO:0004497">
    <property type="term" value="F:monooxygenase activity"/>
    <property type="evidence" value="ECO:0007669"/>
    <property type="project" value="UniProtKB-KW"/>
</dbReference>
<evidence type="ECO:0000256" key="3">
    <source>
        <dbReference type="ARBA" id="ARBA00022617"/>
    </source>
</evidence>
<gene>
    <name evidence="10" type="ORF">Z519_03729</name>
</gene>
<dbReference type="GO" id="GO:0020037">
    <property type="term" value="F:heme binding"/>
    <property type="evidence" value="ECO:0007669"/>
    <property type="project" value="InterPro"/>
</dbReference>
<evidence type="ECO:0000256" key="7">
    <source>
        <dbReference type="ARBA" id="ARBA00023033"/>
    </source>
</evidence>
<name>A0A0D2HW19_CLAB1</name>
<dbReference type="GO" id="GO:0016705">
    <property type="term" value="F:oxidoreductase activity, acting on paired donors, with incorporation or reduction of molecular oxygen"/>
    <property type="evidence" value="ECO:0007669"/>
    <property type="project" value="InterPro"/>
</dbReference>
<sequence length="393" mass="44668">MADDNVSKGRHIMLMTYGSKWRTHTKIQASVLNICVSQTYKPLQDLESKQLLFECLSDNHFVKIYRRYTASVMFSLAYGKRSLTGRESEILGADTVNANFLFAGRLGTWITDAIPILNYLPQRLAPWKKTAEKFFRLESSLHMANKSNAAKTPSWNMTKQICSTKESKEVPDLDIAYNVGIIYEAGLDTSKIALLELDRVVGPVRLRSFEDQVSLPYINAGVKEVLRWRPVSAGGTPHAVMQEDQYTGYRIPKSATVIGNHWSIHMDESISPQPMKFRPERWLENPDLPLYAFGFGRRACTGQHISNNSLFIIISRVLWAFEINKGLDEQGHEVEIDDMAFTSGFNSQPEPFAVRFIPRSLKVVKVVKRELDDVEKDIDGIMKRVQEAQGRAF</sequence>
<dbReference type="VEuPathDB" id="FungiDB:Z519_03729"/>
<comment type="similarity">
    <text evidence="2">Belongs to the cytochrome P450 family.</text>
</comment>
<dbReference type="Proteomes" id="UP000053789">
    <property type="component" value="Unassembled WGS sequence"/>
</dbReference>
<dbReference type="PANTHER" id="PTHR46300">
    <property type="entry name" value="P450, PUTATIVE (EUROFUNG)-RELATED-RELATED"/>
    <property type="match status" value="1"/>
</dbReference>
<keyword evidence="11" id="KW-1185">Reference proteome</keyword>
<keyword evidence="9" id="KW-0175">Coiled coil</keyword>
<dbReference type="CDD" id="cd11065">
    <property type="entry name" value="CYP64-like"/>
    <property type="match status" value="1"/>
</dbReference>
<evidence type="ECO:0000313" key="11">
    <source>
        <dbReference type="Proteomes" id="UP000053789"/>
    </source>
</evidence>
<feature type="binding site" description="axial binding residue" evidence="8">
    <location>
        <position position="300"/>
    </location>
    <ligand>
        <name>heme</name>
        <dbReference type="ChEBI" id="CHEBI:30413"/>
    </ligand>
    <ligandPart>
        <name>Fe</name>
        <dbReference type="ChEBI" id="CHEBI:18248"/>
    </ligandPart>
</feature>
<protein>
    <recommendedName>
        <fullName evidence="12">Cytochrome P450</fullName>
    </recommendedName>
</protein>
<dbReference type="InterPro" id="IPR050364">
    <property type="entry name" value="Cytochrome_P450_fung"/>
</dbReference>
<dbReference type="Pfam" id="PF00067">
    <property type="entry name" value="p450"/>
    <property type="match status" value="1"/>
</dbReference>
<dbReference type="HOGENOM" id="CLU_001570_2_0_1"/>
<dbReference type="PANTHER" id="PTHR46300:SF1">
    <property type="entry name" value="P450, PUTATIVE (EUROFUNG)-RELATED"/>
    <property type="match status" value="1"/>
</dbReference>